<dbReference type="Proteomes" id="UP000286134">
    <property type="component" value="Unassembled WGS sequence"/>
</dbReference>
<dbReference type="EMBL" id="MCFK01002570">
    <property type="protein sequence ID" value="RKF63417.1"/>
    <property type="molecule type" value="Genomic_DNA"/>
</dbReference>
<dbReference type="GO" id="GO:0036228">
    <property type="term" value="P:protein localization to nuclear inner membrane"/>
    <property type="evidence" value="ECO:0007669"/>
    <property type="project" value="TreeGrafter"/>
</dbReference>
<dbReference type="PANTHER" id="PTHR13000:SF0">
    <property type="entry name" value="NUCLEOPORIN P54"/>
    <property type="match status" value="1"/>
</dbReference>
<feature type="compositionally biased region" description="Polar residues" evidence="4">
    <location>
        <begin position="98"/>
        <end position="111"/>
    </location>
</feature>
<accession>A0A420I192</accession>
<evidence type="ECO:0000313" key="6">
    <source>
        <dbReference type="EMBL" id="RKF63417.1"/>
    </source>
</evidence>
<dbReference type="OrthoDB" id="6162375at2759"/>
<keyword evidence="7" id="KW-1185">Reference proteome</keyword>
<evidence type="ECO:0000256" key="3">
    <source>
        <dbReference type="ARBA" id="ARBA00023242"/>
    </source>
</evidence>
<dbReference type="GO" id="GO:0017056">
    <property type="term" value="F:structural constituent of nuclear pore"/>
    <property type="evidence" value="ECO:0007669"/>
    <property type="project" value="TreeGrafter"/>
</dbReference>
<evidence type="ECO:0000313" key="7">
    <source>
        <dbReference type="Proteomes" id="UP000286134"/>
    </source>
</evidence>
<dbReference type="GO" id="GO:0006607">
    <property type="term" value="P:NLS-bearing protein import into nucleus"/>
    <property type="evidence" value="ECO:0007669"/>
    <property type="project" value="TreeGrafter"/>
</dbReference>
<comment type="subcellular location">
    <subcellularLocation>
        <location evidence="1">Nucleus</location>
    </subcellularLocation>
</comment>
<evidence type="ECO:0000259" key="5">
    <source>
        <dbReference type="Pfam" id="PF13874"/>
    </source>
</evidence>
<feature type="compositionally biased region" description="Gly residues" evidence="4">
    <location>
        <begin position="1"/>
        <end position="12"/>
    </location>
</feature>
<dbReference type="Gene3D" id="1.20.5.490">
    <property type="entry name" value="Single helix bin"/>
    <property type="match status" value="1"/>
</dbReference>
<organism evidence="6 7">
    <name type="scientific">Erysiphe neolycopersici</name>
    <dbReference type="NCBI Taxonomy" id="212602"/>
    <lineage>
        <taxon>Eukaryota</taxon>
        <taxon>Fungi</taxon>
        <taxon>Dikarya</taxon>
        <taxon>Ascomycota</taxon>
        <taxon>Pezizomycotina</taxon>
        <taxon>Leotiomycetes</taxon>
        <taxon>Erysiphales</taxon>
        <taxon>Erysiphaceae</taxon>
        <taxon>Erysiphe</taxon>
    </lineage>
</organism>
<feature type="region of interest" description="Disordered" evidence="4">
    <location>
        <begin position="352"/>
        <end position="380"/>
    </location>
</feature>
<feature type="compositionally biased region" description="Polar residues" evidence="4">
    <location>
        <begin position="17"/>
        <end position="40"/>
    </location>
</feature>
<gene>
    <name evidence="6" type="ORF">OnM2_025013</name>
</gene>
<feature type="compositionally biased region" description="Polar residues" evidence="4">
    <location>
        <begin position="47"/>
        <end position="57"/>
    </location>
</feature>
<feature type="region of interest" description="Disordered" evidence="4">
    <location>
        <begin position="95"/>
        <end position="115"/>
    </location>
</feature>
<sequence>MQQSGGVFGGFGQSQQNKGPQQTSSLFSTLGQSTQNQQQGGIFGGVNSDQNNQSSQIGVSPFAKLGQSNQLQQPNTSTLGRSQMQTQPLLQLGRSGIWQPNSSISPRSVSKSGEKSVPEQMAAVFEKWDTNNPFCAFKYYFYNKVDDNMAPYYRPGPNEDPKAWDEALSNKPDKGYIPVLCVGFAQIGERIKLQQRNLANFNARLHEINNSLSRMMQDHETKFSIKVMDARRKHTVLKQRCIALATKVQVLRNRGYALGGDEEELKIKLLSLEKQVNDPALGARGEEIWARMLAVQDRAKVLNSESLKAGLEATNTMDEEFTRRSKKILEDYHTQLVHLSAELESIKRDYEEWQTDPTNPRPTTEDVSKNTNFNKSFQFI</sequence>
<proteinExistence type="predicted"/>
<dbReference type="AlphaFoldDB" id="A0A420I192"/>
<feature type="region of interest" description="Disordered" evidence="4">
    <location>
        <begin position="1"/>
        <end position="57"/>
    </location>
</feature>
<protein>
    <submittedName>
        <fullName evidence="6">Nucleoporin NUP57</fullName>
    </submittedName>
</protein>
<dbReference type="InterPro" id="IPR024864">
    <property type="entry name" value="Nup54/Nup57/Nup44"/>
</dbReference>
<evidence type="ECO:0000256" key="4">
    <source>
        <dbReference type="SAM" id="MobiDB-lite"/>
    </source>
</evidence>
<dbReference type="InterPro" id="IPR025712">
    <property type="entry name" value="Nup54_alpha-helical_dom"/>
</dbReference>
<dbReference type="Gene3D" id="1.20.5.3600">
    <property type="match status" value="1"/>
</dbReference>
<keyword evidence="2" id="KW-0813">Transport</keyword>
<feature type="domain" description="Nucleoporin Nup54 alpha-helical" evidence="5">
    <location>
        <begin position="156"/>
        <end position="292"/>
    </location>
</feature>
<name>A0A420I192_9PEZI</name>
<keyword evidence="3" id="KW-0539">Nucleus</keyword>
<evidence type="ECO:0000256" key="2">
    <source>
        <dbReference type="ARBA" id="ARBA00022448"/>
    </source>
</evidence>
<reference evidence="6 7" key="1">
    <citation type="journal article" date="2018" name="BMC Genomics">
        <title>Comparative genome analyses reveal sequence features reflecting distinct modes of host-adaptation between dicot and monocot powdery mildew.</title>
        <authorList>
            <person name="Wu Y."/>
            <person name="Ma X."/>
            <person name="Pan Z."/>
            <person name="Kale S.D."/>
            <person name="Song Y."/>
            <person name="King H."/>
            <person name="Zhang Q."/>
            <person name="Presley C."/>
            <person name="Deng X."/>
            <person name="Wei C.I."/>
            <person name="Xiao S."/>
        </authorList>
    </citation>
    <scope>NUCLEOTIDE SEQUENCE [LARGE SCALE GENOMIC DNA]</scope>
    <source>
        <strain evidence="6">UMSG2</strain>
    </source>
</reference>
<comment type="caution">
    <text evidence="6">The sequence shown here is derived from an EMBL/GenBank/DDBJ whole genome shotgun (WGS) entry which is preliminary data.</text>
</comment>
<dbReference type="Pfam" id="PF13874">
    <property type="entry name" value="Nup54"/>
    <property type="match status" value="1"/>
</dbReference>
<dbReference type="GO" id="GO:0006999">
    <property type="term" value="P:nuclear pore organization"/>
    <property type="evidence" value="ECO:0007669"/>
    <property type="project" value="TreeGrafter"/>
</dbReference>
<dbReference type="GO" id="GO:0044613">
    <property type="term" value="C:nuclear pore central transport channel"/>
    <property type="evidence" value="ECO:0007669"/>
    <property type="project" value="TreeGrafter"/>
</dbReference>
<dbReference type="PANTHER" id="PTHR13000">
    <property type="entry name" value="NUCLEOPORIN P54"/>
    <property type="match status" value="1"/>
</dbReference>
<evidence type="ECO:0000256" key="1">
    <source>
        <dbReference type="ARBA" id="ARBA00004123"/>
    </source>
</evidence>
<feature type="compositionally biased region" description="Polar residues" evidence="4">
    <location>
        <begin position="369"/>
        <end position="380"/>
    </location>
</feature>
<dbReference type="STRING" id="212602.A0A420I192"/>
<dbReference type="Pfam" id="PF18570">
    <property type="entry name" value="Nup54_57_C"/>
    <property type="match status" value="1"/>
</dbReference>